<gene>
    <name evidence="9" type="ORF">ARALYDRAFT_331361</name>
</gene>
<dbReference type="PANTHER" id="PTHR20994:SF0">
    <property type="entry name" value="ER MEMBRANE PROTEIN COMPLEX SUBUNIT 6"/>
    <property type="match status" value="1"/>
</dbReference>
<dbReference type="GO" id="GO:0034975">
    <property type="term" value="P:protein folding in endoplasmic reticulum"/>
    <property type="evidence" value="ECO:0007669"/>
    <property type="project" value="TreeGrafter"/>
</dbReference>
<dbReference type="HOGENOM" id="CLU_1671729_0_0_1"/>
<organism evidence="10">
    <name type="scientific">Arabidopsis lyrata subsp. lyrata</name>
    <name type="common">Lyre-leaved rock-cress</name>
    <dbReference type="NCBI Taxonomy" id="81972"/>
    <lineage>
        <taxon>Eukaryota</taxon>
        <taxon>Viridiplantae</taxon>
        <taxon>Streptophyta</taxon>
        <taxon>Embryophyta</taxon>
        <taxon>Tracheophyta</taxon>
        <taxon>Spermatophyta</taxon>
        <taxon>Magnoliopsida</taxon>
        <taxon>eudicotyledons</taxon>
        <taxon>Gunneridae</taxon>
        <taxon>Pentapetalae</taxon>
        <taxon>rosids</taxon>
        <taxon>malvids</taxon>
        <taxon>Brassicales</taxon>
        <taxon>Brassicaceae</taxon>
        <taxon>Camelineae</taxon>
        <taxon>Arabidopsis</taxon>
    </lineage>
</organism>
<dbReference type="Pfam" id="PF07019">
    <property type="entry name" value="EMC6"/>
    <property type="match status" value="1"/>
</dbReference>
<dbReference type="GO" id="GO:0000045">
    <property type="term" value="P:autophagosome assembly"/>
    <property type="evidence" value="ECO:0007669"/>
    <property type="project" value="TreeGrafter"/>
</dbReference>
<evidence type="ECO:0000256" key="6">
    <source>
        <dbReference type="ARBA" id="ARBA00022989"/>
    </source>
</evidence>
<feature type="transmembrane region" description="Helical" evidence="8">
    <location>
        <begin position="33"/>
        <end position="50"/>
    </location>
</feature>
<evidence type="ECO:0000313" key="10">
    <source>
        <dbReference type="Proteomes" id="UP000008694"/>
    </source>
</evidence>
<evidence type="ECO:0000256" key="8">
    <source>
        <dbReference type="SAM" id="Phobius"/>
    </source>
</evidence>
<comment type="subcellular location">
    <subcellularLocation>
        <location evidence="1">Endoplasmic reticulum membrane</location>
        <topology evidence="1">Multi-pass membrane protein</topology>
    </subcellularLocation>
</comment>
<keyword evidence="6 8" id="KW-1133">Transmembrane helix</keyword>
<evidence type="ECO:0000256" key="1">
    <source>
        <dbReference type="ARBA" id="ARBA00004477"/>
    </source>
</evidence>
<dbReference type="InterPro" id="IPR008504">
    <property type="entry name" value="Emc6"/>
</dbReference>
<dbReference type="GO" id="GO:0072546">
    <property type="term" value="C:EMC complex"/>
    <property type="evidence" value="ECO:0007669"/>
    <property type="project" value="InterPro"/>
</dbReference>
<protein>
    <recommendedName>
        <fullName evidence="3">ER membrane protein complex subunit 6</fullName>
    </recommendedName>
</protein>
<evidence type="ECO:0000256" key="4">
    <source>
        <dbReference type="ARBA" id="ARBA00022692"/>
    </source>
</evidence>
<dbReference type="Proteomes" id="UP000008694">
    <property type="component" value="Unassembled WGS sequence"/>
</dbReference>
<sequence>MGSSEKRSKDIMSDIPTFSAENLQNNLKVIQNSRTFLSIIAGVLAGIIGFNGLTGFVFYFVVMLITSVGLMAKAGFSADLYFDSWNRVLFDGFLGGLMSDCALENISLLFLFISVGFLNNGVDLLMTWCTYSERTSAAKEDGETTHKIEFGFAASSSN</sequence>
<evidence type="ECO:0000256" key="7">
    <source>
        <dbReference type="ARBA" id="ARBA00023136"/>
    </source>
</evidence>
<evidence type="ECO:0000256" key="2">
    <source>
        <dbReference type="ARBA" id="ARBA00009436"/>
    </source>
</evidence>
<keyword evidence="7 8" id="KW-0472">Membrane</keyword>
<dbReference type="AlphaFoldDB" id="D7MNU1"/>
<evidence type="ECO:0000313" key="9">
    <source>
        <dbReference type="EMBL" id="EFH41999.1"/>
    </source>
</evidence>
<keyword evidence="5" id="KW-0256">Endoplasmic reticulum</keyword>
<name>D7MNU1_ARALL</name>
<dbReference type="InterPro" id="IPR029008">
    <property type="entry name" value="EMC6-like"/>
</dbReference>
<dbReference type="Gramene" id="fgenesh1_pm.C_scaffold_8000704">
    <property type="protein sequence ID" value="fgenesh1_pm.C_scaffold_8000704"/>
    <property type="gene ID" value="fgenesh1_pm.C_scaffold_8000704"/>
</dbReference>
<proteinExistence type="inferred from homology"/>
<accession>D7MNU1</accession>
<feature type="transmembrane region" description="Helical" evidence="8">
    <location>
        <begin position="88"/>
        <end position="118"/>
    </location>
</feature>
<dbReference type="PANTHER" id="PTHR20994">
    <property type="entry name" value="ER MEMBRANE PROTEIN COMPLEX SUBUNIT 6"/>
    <property type="match status" value="1"/>
</dbReference>
<reference evidence="10" key="1">
    <citation type="journal article" date="2011" name="Nat. Genet.">
        <title>The Arabidopsis lyrata genome sequence and the basis of rapid genome size change.</title>
        <authorList>
            <person name="Hu T.T."/>
            <person name="Pattyn P."/>
            <person name="Bakker E.G."/>
            <person name="Cao J."/>
            <person name="Cheng J.-F."/>
            <person name="Clark R.M."/>
            <person name="Fahlgren N."/>
            <person name="Fawcett J.A."/>
            <person name="Grimwood J."/>
            <person name="Gundlach H."/>
            <person name="Haberer G."/>
            <person name="Hollister J.D."/>
            <person name="Ossowski S."/>
            <person name="Ottilar R.P."/>
            <person name="Salamov A.A."/>
            <person name="Schneeberger K."/>
            <person name="Spannagl M."/>
            <person name="Wang X."/>
            <person name="Yang L."/>
            <person name="Nasrallah M.E."/>
            <person name="Bergelson J."/>
            <person name="Carrington J.C."/>
            <person name="Gaut B.S."/>
            <person name="Schmutz J."/>
            <person name="Mayer K.F.X."/>
            <person name="Van de Peer Y."/>
            <person name="Grigoriev I.V."/>
            <person name="Nordborg M."/>
            <person name="Weigel D."/>
            <person name="Guo Y.-L."/>
        </authorList>
    </citation>
    <scope>NUCLEOTIDE SEQUENCE [LARGE SCALE GENOMIC DNA]</scope>
    <source>
        <strain evidence="10">cv. MN47</strain>
    </source>
</reference>
<dbReference type="STRING" id="81972.D7MNU1"/>
<keyword evidence="4 8" id="KW-0812">Transmembrane</keyword>
<dbReference type="eggNOG" id="KOG4455">
    <property type="taxonomic scope" value="Eukaryota"/>
</dbReference>
<comment type="similarity">
    <text evidence="2">Belongs to the EMC6 family.</text>
</comment>
<keyword evidence="10" id="KW-1185">Reference proteome</keyword>
<evidence type="ECO:0000256" key="3">
    <source>
        <dbReference type="ARBA" id="ARBA00020827"/>
    </source>
</evidence>
<evidence type="ECO:0000256" key="5">
    <source>
        <dbReference type="ARBA" id="ARBA00022824"/>
    </source>
</evidence>
<dbReference type="EMBL" id="GL348720">
    <property type="protein sequence ID" value="EFH41999.1"/>
    <property type="molecule type" value="Genomic_DNA"/>
</dbReference>